<keyword evidence="1" id="KW-0813">Transport</keyword>
<keyword evidence="3" id="KW-1133">Transmembrane helix</keyword>
<evidence type="ECO:0000313" key="5">
    <source>
        <dbReference type="EMBL" id="TDL78078.1"/>
    </source>
</evidence>
<dbReference type="EMBL" id="SNAA01000014">
    <property type="protein sequence ID" value="TDL78078.1"/>
    <property type="molecule type" value="Genomic_DNA"/>
</dbReference>
<feature type="transmembrane region" description="Helical" evidence="3">
    <location>
        <begin position="50"/>
        <end position="68"/>
    </location>
</feature>
<feature type="transmembrane region" description="Helical" evidence="3">
    <location>
        <begin position="125"/>
        <end position="151"/>
    </location>
</feature>
<keyword evidence="1" id="KW-0997">Cell inner membrane</keyword>
<evidence type="ECO:0000256" key="2">
    <source>
        <dbReference type="SAM" id="MobiDB-lite"/>
    </source>
</evidence>
<feature type="transmembrane region" description="Helical" evidence="3">
    <location>
        <begin position="201"/>
        <end position="223"/>
    </location>
</feature>
<comment type="subcellular location">
    <subcellularLocation>
        <location evidence="1">Cell inner membrane</location>
        <topology evidence="1">Multi-pass membrane protein</topology>
    </subcellularLocation>
</comment>
<feature type="transmembrane region" description="Helical" evidence="3">
    <location>
        <begin position="425"/>
        <end position="450"/>
    </location>
</feature>
<dbReference type="Proteomes" id="UP000295701">
    <property type="component" value="Unassembled WGS sequence"/>
</dbReference>
<feature type="region of interest" description="Disordered" evidence="2">
    <location>
        <begin position="1"/>
        <end position="44"/>
    </location>
</feature>
<feature type="transmembrane region" description="Helical" evidence="3">
    <location>
        <begin position="158"/>
        <end position="176"/>
    </location>
</feature>
<accession>A0A4R6A7C1</accession>
<sequence>MRDLSRPARQGREPCPHPVDEAAGSRLSTAPAQTGAEAPARAPTRGPGHAAAGLFSVAILWVIAFAALDEATLRFGAVLAAVVIVTQTQPATFARAPWLGRVFDAALLACFAFAGWWFARVTDQLWTGFFVATPATLAAGIGGIAVLLILAGRAWGRSLVVMALAFAAFAFAGPYLPRPLSHFGTDAGEFVQVVWYSFDGVFGRMTGLVAENLLVFLILGALFEKTGAGDSLIRISTALLGRVRGGAAHAAIAASAVFGMMSGSVAANIAGTGVFTIPMIRRQGFSRNFAGAVEAAASSGGQLTPPIMAATVFVMADLLEMPLILVIAAAALPALFKYIGLFAQVYVEAIRQDIAPLPPEDIPTLTARDWIDSALVIGPLVALMGAFLTGRSPAMAGLAGVVVALAMGLILTPRFRRDPRLIWQALCAGGISSARILLSVAVIGIVLAVINETGIAIRFGIAVAGFGESHLFYALVMAMLGALVLGMGLPTLPAYLIIAIVIAPAIVEAGVAPLAAHMFVLYFAVFSSIMPPVAYGCYIAAPIAGADPLRMSLTALRLSAVGLLVPFVFVTAPSLLLVAGGFSWAELGATMLRLLAAIWMLATALGGADPRAGRLVPAARAVRLALAAGALMPMAAIWCPTVLGAAIAGLGHPRPRPPVLRGSGQAT</sequence>
<dbReference type="PANTHER" id="PTHR43849">
    <property type="entry name" value="BLL3936 PROTEIN"/>
    <property type="match status" value="1"/>
</dbReference>
<keyword evidence="6" id="KW-1185">Reference proteome</keyword>
<proteinExistence type="predicted"/>
<keyword evidence="1" id="KW-1003">Cell membrane</keyword>
<feature type="transmembrane region" description="Helical" evidence="3">
    <location>
        <begin position="98"/>
        <end position="119"/>
    </location>
</feature>
<dbReference type="GO" id="GO:0022857">
    <property type="term" value="F:transmembrane transporter activity"/>
    <property type="evidence" value="ECO:0007669"/>
    <property type="project" value="UniProtKB-UniRule"/>
</dbReference>
<organism evidence="5 6">
    <name type="scientific">Palleronia sediminis</name>
    <dbReference type="NCBI Taxonomy" id="2547833"/>
    <lineage>
        <taxon>Bacteria</taxon>
        <taxon>Pseudomonadati</taxon>
        <taxon>Pseudomonadota</taxon>
        <taxon>Alphaproteobacteria</taxon>
        <taxon>Rhodobacterales</taxon>
        <taxon>Roseobacteraceae</taxon>
        <taxon>Palleronia</taxon>
    </lineage>
</organism>
<dbReference type="OrthoDB" id="9759894at2"/>
<feature type="transmembrane region" description="Helical" evidence="3">
    <location>
        <begin position="243"/>
        <end position="269"/>
    </location>
</feature>
<evidence type="ECO:0000259" key="4">
    <source>
        <dbReference type="Pfam" id="PF06808"/>
    </source>
</evidence>
<gene>
    <name evidence="5" type="ORF">E2L08_12320</name>
</gene>
<feature type="transmembrane region" description="Helical" evidence="3">
    <location>
        <begin position="323"/>
        <end position="349"/>
    </location>
</feature>
<dbReference type="GO" id="GO:0005886">
    <property type="term" value="C:plasma membrane"/>
    <property type="evidence" value="ECO:0007669"/>
    <property type="project" value="UniProtKB-SubCell"/>
</dbReference>
<feature type="domain" description="TRAP C4-dicarboxylate transport system permease DctM subunit" evidence="4">
    <location>
        <begin position="144"/>
        <end position="579"/>
    </location>
</feature>
<keyword evidence="3" id="KW-0472">Membrane</keyword>
<dbReference type="AlphaFoldDB" id="A0A4R6A7C1"/>
<feature type="transmembrane region" description="Helical" evidence="3">
    <location>
        <begin position="558"/>
        <end position="585"/>
    </location>
</feature>
<feature type="transmembrane region" description="Helical" evidence="3">
    <location>
        <begin position="74"/>
        <end position="91"/>
    </location>
</feature>
<feature type="transmembrane region" description="Helical" evidence="3">
    <location>
        <begin position="370"/>
        <end position="388"/>
    </location>
</feature>
<comment type="caution">
    <text evidence="5">The sequence shown here is derived from an EMBL/GenBank/DDBJ whole genome shotgun (WGS) entry which is preliminary data.</text>
</comment>
<dbReference type="NCBIfam" id="TIGR02123">
    <property type="entry name" value="TRAP_fused"/>
    <property type="match status" value="1"/>
</dbReference>
<protein>
    <submittedName>
        <fullName evidence="5">TRAP transporter fused permease subunit</fullName>
    </submittedName>
</protein>
<keyword evidence="3" id="KW-0812">Transmembrane</keyword>
<evidence type="ECO:0000313" key="6">
    <source>
        <dbReference type="Proteomes" id="UP000295701"/>
    </source>
</evidence>
<feature type="transmembrane region" description="Helical" evidence="3">
    <location>
        <begin position="394"/>
        <end position="413"/>
    </location>
</feature>
<dbReference type="InterPro" id="IPR010656">
    <property type="entry name" value="DctM"/>
</dbReference>
<dbReference type="Pfam" id="PF06808">
    <property type="entry name" value="DctM"/>
    <property type="match status" value="1"/>
</dbReference>
<evidence type="ECO:0000256" key="1">
    <source>
        <dbReference type="RuleBase" id="RU369079"/>
    </source>
</evidence>
<comment type="function">
    <text evidence="1">Part of the tripartite ATP-independent periplasmic (TRAP) transport system.</text>
</comment>
<feature type="transmembrane region" description="Helical" evidence="3">
    <location>
        <begin position="521"/>
        <end position="546"/>
    </location>
</feature>
<feature type="transmembrane region" description="Helical" evidence="3">
    <location>
        <begin position="591"/>
        <end position="609"/>
    </location>
</feature>
<feature type="compositionally biased region" description="Basic and acidic residues" evidence="2">
    <location>
        <begin position="1"/>
        <end position="20"/>
    </location>
</feature>
<evidence type="ECO:0000256" key="3">
    <source>
        <dbReference type="SAM" id="Phobius"/>
    </source>
</evidence>
<reference evidence="5 6" key="1">
    <citation type="submission" date="2019-03" db="EMBL/GenBank/DDBJ databases">
        <title>Primorskyibacter sp. SS33 isolated from sediments.</title>
        <authorList>
            <person name="Xunke S."/>
        </authorList>
    </citation>
    <scope>NUCLEOTIDE SEQUENCE [LARGE SCALE GENOMIC DNA]</scope>
    <source>
        <strain evidence="5 6">SS33</strain>
    </source>
</reference>
<name>A0A4R6A7C1_9RHOB</name>
<dbReference type="InterPro" id="IPR011853">
    <property type="entry name" value="TRAP_DctM-Dct_fused"/>
</dbReference>
<feature type="transmembrane region" description="Helical" evidence="3">
    <location>
        <begin position="621"/>
        <end position="650"/>
    </location>
</feature>
<dbReference type="PANTHER" id="PTHR43849:SF2">
    <property type="entry name" value="BLL3936 PROTEIN"/>
    <property type="match status" value="1"/>
</dbReference>